<dbReference type="EMBL" id="POUD01000686">
    <property type="protein sequence ID" value="PZF98272.1"/>
    <property type="molecule type" value="Genomic_DNA"/>
</dbReference>
<proteinExistence type="inferred from homology"/>
<dbReference type="InterPro" id="IPR035482">
    <property type="entry name" value="SIS_PGI_2"/>
</dbReference>
<dbReference type="PANTHER" id="PTHR11469:SF1">
    <property type="entry name" value="GLUCOSE-6-PHOSPHATE ISOMERASE"/>
    <property type="match status" value="1"/>
</dbReference>
<keyword evidence="3 4" id="KW-0413">Isomerase</keyword>
<dbReference type="AlphaFoldDB" id="A0A2W2CI66"/>
<dbReference type="GO" id="GO:0006096">
    <property type="term" value="P:glycolytic process"/>
    <property type="evidence" value="ECO:0007669"/>
    <property type="project" value="UniProtKB-UniPathway"/>
</dbReference>
<evidence type="ECO:0000256" key="3">
    <source>
        <dbReference type="ARBA" id="ARBA00023235"/>
    </source>
</evidence>
<name>A0A2W2CI66_9ACTN</name>
<dbReference type="PANTHER" id="PTHR11469">
    <property type="entry name" value="GLUCOSE-6-PHOSPHATE ISOMERASE"/>
    <property type="match status" value="1"/>
</dbReference>
<dbReference type="UniPathway" id="UPA00109">
    <property type="reaction ID" value="UER00181"/>
</dbReference>
<gene>
    <name evidence="5" type="ORF">C1J01_48645</name>
</gene>
<feature type="non-terminal residue" evidence="5">
    <location>
        <position position="140"/>
    </location>
</feature>
<keyword evidence="2 4" id="KW-0324">Glycolysis</keyword>
<dbReference type="CDD" id="cd05016">
    <property type="entry name" value="SIS_PGI_2"/>
    <property type="match status" value="1"/>
</dbReference>
<dbReference type="GO" id="GO:0051156">
    <property type="term" value="P:glucose 6-phosphate metabolic process"/>
    <property type="evidence" value="ECO:0007669"/>
    <property type="project" value="TreeGrafter"/>
</dbReference>
<comment type="catalytic activity">
    <reaction evidence="4">
        <text>alpha-D-glucose 6-phosphate = beta-D-fructose 6-phosphate</text>
        <dbReference type="Rhea" id="RHEA:11816"/>
        <dbReference type="ChEBI" id="CHEBI:57634"/>
        <dbReference type="ChEBI" id="CHEBI:58225"/>
        <dbReference type="EC" id="5.3.1.9"/>
    </reaction>
</comment>
<evidence type="ECO:0000256" key="2">
    <source>
        <dbReference type="ARBA" id="ARBA00023152"/>
    </source>
</evidence>
<evidence type="ECO:0000256" key="1">
    <source>
        <dbReference type="ARBA" id="ARBA00022432"/>
    </source>
</evidence>
<evidence type="ECO:0000256" key="4">
    <source>
        <dbReference type="RuleBase" id="RU000612"/>
    </source>
</evidence>
<dbReference type="GO" id="GO:0048029">
    <property type="term" value="F:monosaccharide binding"/>
    <property type="evidence" value="ECO:0007669"/>
    <property type="project" value="TreeGrafter"/>
</dbReference>
<dbReference type="Proteomes" id="UP000249304">
    <property type="component" value="Unassembled WGS sequence"/>
</dbReference>
<comment type="similarity">
    <text evidence="4">Belongs to the GPI family.</text>
</comment>
<comment type="pathway">
    <text evidence="4">Carbohydrate degradation; glycolysis; D-glyceraldehyde 3-phosphate and glycerone phosphate from D-glucose: step 2/4.</text>
</comment>
<dbReference type="Pfam" id="PF00342">
    <property type="entry name" value="PGI"/>
    <property type="match status" value="1"/>
</dbReference>
<comment type="caution">
    <text evidence="5">The sequence shown here is derived from an EMBL/GenBank/DDBJ whole genome shotgun (WGS) entry which is preliminary data.</text>
</comment>
<dbReference type="SUPFAM" id="SSF53697">
    <property type="entry name" value="SIS domain"/>
    <property type="match status" value="1"/>
</dbReference>
<dbReference type="PROSITE" id="PS51463">
    <property type="entry name" value="P_GLUCOSE_ISOMERASE_3"/>
    <property type="match status" value="1"/>
</dbReference>
<dbReference type="EC" id="5.3.1.9" evidence="4"/>
<feature type="non-terminal residue" evidence="5">
    <location>
        <position position="1"/>
    </location>
</feature>
<dbReference type="PRINTS" id="PR00662">
    <property type="entry name" value="G6PISOMERASE"/>
</dbReference>
<dbReference type="InterPro" id="IPR001672">
    <property type="entry name" value="G6P_Isomerase"/>
</dbReference>
<sequence length="140" mass="14989">PLELLTDFMQQLEMESNGKSVQRNGAAIDTDTGPIVWGTAGTNGQHAYFQLIHQGSQIVPVDFITTLEPVRTLPGHHAKLLANCFAQGEALLLGRTAEEVRAGGVTDEALVPHMVFEGNRPSTTILMERLDAASLGALIA</sequence>
<organism evidence="5 6">
    <name type="scientific">Nonomuraea aridisoli</name>
    <dbReference type="NCBI Taxonomy" id="2070368"/>
    <lineage>
        <taxon>Bacteria</taxon>
        <taxon>Bacillati</taxon>
        <taxon>Actinomycetota</taxon>
        <taxon>Actinomycetes</taxon>
        <taxon>Streptosporangiales</taxon>
        <taxon>Streptosporangiaceae</taxon>
        <taxon>Nonomuraea</taxon>
    </lineage>
</organism>
<keyword evidence="6" id="KW-1185">Reference proteome</keyword>
<protein>
    <recommendedName>
        <fullName evidence="4">Glucose-6-phosphate isomerase</fullName>
        <ecNumber evidence="4">5.3.1.9</ecNumber>
    </recommendedName>
</protein>
<reference evidence="5 6" key="1">
    <citation type="submission" date="2018-01" db="EMBL/GenBank/DDBJ databases">
        <title>Draft genome sequence of Nonomuraea sp. KC333.</title>
        <authorList>
            <person name="Sahin N."/>
            <person name="Saygin H."/>
            <person name="Ay H."/>
        </authorList>
    </citation>
    <scope>NUCLEOTIDE SEQUENCE [LARGE SCALE GENOMIC DNA]</scope>
    <source>
        <strain evidence="5 6">KC333</strain>
    </source>
</reference>
<evidence type="ECO:0000313" key="6">
    <source>
        <dbReference type="Proteomes" id="UP000249304"/>
    </source>
</evidence>
<dbReference type="GO" id="GO:0005829">
    <property type="term" value="C:cytosol"/>
    <property type="evidence" value="ECO:0007669"/>
    <property type="project" value="TreeGrafter"/>
</dbReference>
<keyword evidence="1 4" id="KW-0312">Gluconeogenesis</keyword>
<evidence type="ECO:0000313" key="5">
    <source>
        <dbReference type="EMBL" id="PZF98272.1"/>
    </source>
</evidence>
<dbReference type="Gene3D" id="3.40.50.10490">
    <property type="entry name" value="Glucose-6-phosphate isomerase like protein, domain 1"/>
    <property type="match status" value="1"/>
</dbReference>
<dbReference type="GO" id="GO:0004347">
    <property type="term" value="F:glucose-6-phosphate isomerase activity"/>
    <property type="evidence" value="ECO:0007669"/>
    <property type="project" value="UniProtKB-EC"/>
</dbReference>
<dbReference type="GO" id="GO:0006094">
    <property type="term" value="P:gluconeogenesis"/>
    <property type="evidence" value="ECO:0007669"/>
    <property type="project" value="UniProtKB-KW"/>
</dbReference>
<dbReference type="InterPro" id="IPR046348">
    <property type="entry name" value="SIS_dom_sf"/>
</dbReference>
<accession>A0A2W2CI66</accession>
<dbReference type="GO" id="GO:0097367">
    <property type="term" value="F:carbohydrate derivative binding"/>
    <property type="evidence" value="ECO:0007669"/>
    <property type="project" value="InterPro"/>
</dbReference>